<gene>
    <name evidence="2" type="ORF">SDC9_208677</name>
</gene>
<evidence type="ECO:0000313" key="2">
    <source>
        <dbReference type="EMBL" id="MPN60944.1"/>
    </source>
</evidence>
<reference evidence="2" key="1">
    <citation type="submission" date="2019-08" db="EMBL/GenBank/DDBJ databases">
        <authorList>
            <person name="Kucharzyk K."/>
            <person name="Murdoch R.W."/>
            <person name="Higgins S."/>
            <person name="Loffler F."/>
        </authorList>
    </citation>
    <scope>NUCLEOTIDE SEQUENCE</scope>
</reference>
<accession>A0A645JKU8</accession>
<organism evidence="2">
    <name type="scientific">bioreactor metagenome</name>
    <dbReference type="NCBI Taxonomy" id="1076179"/>
    <lineage>
        <taxon>unclassified sequences</taxon>
        <taxon>metagenomes</taxon>
        <taxon>ecological metagenomes</taxon>
    </lineage>
</organism>
<evidence type="ECO:0000256" key="1">
    <source>
        <dbReference type="SAM" id="MobiDB-lite"/>
    </source>
</evidence>
<comment type="caution">
    <text evidence="2">The sequence shown here is derived from an EMBL/GenBank/DDBJ whole genome shotgun (WGS) entry which is preliminary data.</text>
</comment>
<dbReference type="AlphaFoldDB" id="A0A645JKU8"/>
<protein>
    <submittedName>
        <fullName evidence="2">Uncharacterized protein</fullName>
    </submittedName>
</protein>
<feature type="region of interest" description="Disordered" evidence="1">
    <location>
        <begin position="12"/>
        <end position="106"/>
    </location>
</feature>
<name>A0A645JKU8_9ZZZZ</name>
<dbReference type="EMBL" id="VSSQ01136866">
    <property type="protein sequence ID" value="MPN60944.1"/>
    <property type="molecule type" value="Genomic_DNA"/>
</dbReference>
<sequence>MFHHEFFALVASSQNDDGDAKYRDQHADDLHESEGFAQEQVAQDGGQRGCQRHDQHGDAGADFDEGLEQEHIPQNKADQPGNKQNAKALRGHVNVLESPGNDQVDD</sequence>
<feature type="compositionally biased region" description="Basic and acidic residues" evidence="1">
    <location>
        <begin position="18"/>
        <end position="34"/>
    </location>
</feature>
<proteinExistence type="predicted"/>